<keyword evidence="2" id="KW-1185">Reference proteome</keyword>
<evidence type="ECO:0000313" key="2">
    <source>
        <dbReference type="Proteomes" id="UP000238415"/>
    </source>
</evidence>
<organism evidence="1 2">
    <name type="scientific">Neomoorella humiferrea</name>
    <dbReference type="NCBI Taxonomy" id="676965"/>
    <lineage>
        <taxon>Bacteria</taxon>
        <taxon>Bacillati</taxon>
        <taxon>Bacillota</taxon>
        <taxon>Clostridia</taxon>
        <taxon>Neomoorellales</taxon>
        <taxon>Neomoorellaceae</taxon>
        <taxon>Neomoorella</taxon>
    </lineage>
</organism>
<dbReference type="Proteomes" id="UP000238415">
    <property type="component" value="Unassembled WGS sequence"/>
</dbReference>
<dbReference type="AlphaFoldDB" id="A0A2T0ALU4"/>
<sequence length="35" mass="3948">MIYKLELTAEEMQQQGLLKVGEGSDYKQMDHGSSC</sequence>
<proteinExistence type="predicted"/>
<dbReference type="EMBL" id="PVXM01000052">
    <property type="protein sequence ID" value="PRR69707.1"/>
    <property type="molecule type" value="Genomic_DNA"/>
</dbReference>
<comment type="caution">
    <text evidence="1">The sequence shown here is derived from an EMBL/GenBank/DDBJ whole genome shotgun (WGS) entry which is preliminary data.</text>
</comment>
<name>A0A2T0ALU4_9FIRM</name>
<gene>
    <name evidence="1" type="ORF">MOHU_22470</name>
</gene>
<reference evidence="1 2" key="1">
    <citation type="submission" date="2018-03" db="EMBL/GenBank/DDBJ databases">
        <title>Genome sequence of Moorella humiferrea DSM 23265.</title>
        <authorList>
            <person name="Poehlein A."/>
            <person name="Daniel R."/>
        </authorList>
    </citation>
    <scope>NUCLEOTIDE SEQUENCE [LARGE SCALE GENOMIC DNA]</scope>
    <source>
        <strain evidence="1 2">DSM 23265</strain>
    </source>
</reference>
<protein>
    <submittedName>
        <fullName evidence="1">Uncharacterized protein</fullName>
    </submittedName>
</protein>
<accession>A0A2T0ALU4</accession>
<evidence type="ECO:0000313" key="1">
    <source>
        <dbReference type="EMBL" id="PRR69707.1"/>
    </source>
</evidence>